<evidence type="ECO:0000313" key="5">
    <source>
        <dbReference type="Proteomes" id="UP000001357"/>
    </source>
</evidence>
<feature type="coiled-coil region" evidence="1">
    <location>
        <begin position="404"/>
        <end position="495"/>
    </location>
</feature>
<organism evidence="4 5">
    <name type="scientific">Monosiga brevicollis</name>
    <name type="common">Choanoflagellate</name>
    <dbReference type="NCBI Taxonomy" id="81824"/>
    <lineage>
        <taxon>Eukaryota</taxon>
        <taxon>Choanoflagellata</taxon>
        <taxon>Craspedida</taxon>
        <taxon>Salpingoecidae</taxon>
        <taxon>Monosiga</taxon>
    </lineage>
</organism>
<sequence>MAAHAASGDGSPPRSEGRERRIHNQRAATSRLRLLKSLADANAERCASALTLSSSHDWLVFMKCGLHLQLAPGSISPPARRASHMDPISDTPSEGRKRSTSAISSWSTSSRRGHGGADVETVVRQESQIQALRAETHALRMQLEAVQHDAMAARSAKDQLQAEHVATQAIVTKQLERINQLEQDSVAAQKELQHHRAARPGLFHRTKKGDDDLLAVLQERTHELQALRADNDRLVQNQHMYQEQLKAVEGIFIQAMAASGVKDLLRGDDGIECMQQLVNEFHLQKEENQSLQELLAESRSQILGSQAQCVKLQDMLNRDLQAELRTLRSELRDCHGQLEQLDSYAEEVNHLQSELKAARQEITAARTSRANRLYEQTSSGTVRISRRSSMLEGSALKSSRRDEIAELDDMIEAQNERIEEMTKELDQQADDFESERTFLLNEAQRHLNSSHALEAALTRTREQYAAETEMLRMQVEDLNTQLQERDSELESLRSASEQNMLELSTTITALQSVFDEDDEAARRVAKDNKAVAHVMESMDNWKAARNQQLRDARTELAEVNEQLNQTSDALAQAAPVLSLPMPPASGMGTSDKKDQMTASEQAPKQSLDKSESRRKGGKRNKNAHGRSNAPVEAKPTSTETSRPANGGASPRQASENLGWAGPHAPSVMLKLQEDQAECILEASRQLHRTRRELEQARRQLASVRAARNVELQRQGLKADDVVGANAATAASPAHRREAPQNDQADHAAAEELASSSPKSGSRASAASVARLERRVQALQLDVEHCEQENRELHDQVEVADRRRLELVRELARRQDRQLGDHVRGFVQHAEILGLPALPGAGDETQAIHTLAYMFGSLLGRPSMVTARSQLAAVSPYLGLAVIVAMVVGLHLLLWRWGGHAWAVAGCTLTAGIGALLHALLRVAPPTRTVIAGGYVDGVGTLRSASLPT</sequence>
<feature type="coiled-coil region" evidence="1">
    <location>
        <begin position="679"/>
        <end position="706"/>
    </location>
</feature>
<dbReference type="PANTHER" id="PTHR45615">
    <property type="entry name" value="MYOSIN HEAVY CHAIN, NON-MUSCLE"/>
    <property type="match status" value="1"/>
</dbReference>
<dbReference type="Proteomes" id="UP000001357">
    <property type="component" value="Unassembled WGS sequence"/>
</dbReference>
<feature type="compositionally biased region" description="Low complexity" evidence="2">
    <location>
        <begin position="100"/>
        <end position="110"/>
    </location>
</feature>
<dbReference type="PANTHER" id="PTHR45615:SF80">
    <property type="entry name" value="GRIP DOMAIN-CONTAINING PROTEIN"/>
    <property type="match status" value="1"/>
</dbReference>
<evidence type="ECO:0000256" key="3">
    <source>
        <dbReference type="SAM" id="Phobius"/>
    </source>
</evidence>
<evidence type="ECO:0000256" key="2">
    <source>
        <dbReference type="SAM" id="MobiDB-lite"/>
    </source>
</evidence>
<dbReference type="AlphaFoldDB" id="A9VBE3"/>
<gene>
    <name evidence="4" type="ORF">MONBRDRAFT_12160</name>
</gene>
<feature type="coiled-coil region" evidence="1">
    <location>
        <begin position="129"/>
        <end position="244"/>
    </location>
</feature>
<dbReference type="KEGG" id="mbr:MONBRDRAFT_12160"/>
<proteinExistence type="predicted"/>
<keyword evidence="3" id="KW-0812">Transmembrane</keyword>
<feature type="transmembrane region" description="Helical" evidence="3">
    <location>
        <begin position="873"/>
        <end position="893"/>
    </location>
</feature>
<evidence type="ECO:0000313" key="4">
    <source>
        <dbReference type="EMBL" id="EDQ85173.1"/>
    </source>
</evidence>
<feature type="coiled-coil region" evidence="1">
    <location>
        <begin position="768"/>
        <end position="802"/>
    </location>
</feature>
<dbReference type="RefSeq" id="XP_001749998.1">
    <property type="nucleotide sequence ID" value="XM_001749946.1"/>
</dbReference>
<protein>
    <submittedName>
        <fullName evidence="4">Uncharacterized protein</fullName>
    </submittedName>
</protein>
<feature type="region of interest" description="Disordered" evidence="2">
    <location>
        <begin position="1"/>
        <end position="26"/>
    </location>
</feature>
<feature type="region of interest" description="Disordered" evidence="2">
    <location>
        <begin position="74"/>
        <end position="119"/>
    </location>
</feature>
<keyword evidence="3" id="KW-1133">Transmembrane helix</keyword>
<feature type="transmembrane region" description="Helical" evidence="3">
    <location>
        <begin position="900"/>
        <end position="920"/>
    </location>
</feature>
<accession>A9VBE3</accession>
<dbReference type="EMBL" id="CH991576">
    <property type="protein sequence ID" value="EDQ85173.1"/>
    <property type="molecule type" value="Genomic_DNA"/>
</dbReference>
<evidence type="ECO:0000256" key="1">
    <source>
        <dbReference type="SAM" id="Coils"/>
    </source>
</evidence>
<feature type="compositionally biased region" description="Low complexity" evidence="2">
    <location>
        <begin position="753"/>
        <end position="767"/>
    </location>
</feature>
<name>A9VBE3_MONBE</name>
<keyword evidence="3" id="KW-0472">Membrane</keyword>
<keyword evidence="1" id="KW-0175">Coiled coil</keyword>
<dbReference type="InParanoid" id="A9VBE3"/>
<keyword evidence="5" id="KW-1185">Reference proteome</keyword>
<feature type="coiled-coil region" evidence="1">
    <location>
        <begin position="542"/>
        <end position="569"/>
    </location>
</feature>
<reference evidence="4 5" key="1">
    <citation type="journal article" date="2008" name="Nature">
        <title>The genome of the choanoflagellate Monosiga brevicollis and the origin of metazoans.</title>
        <authorList>
            <consortium name="JGI Sequencing"/>
            <person name="King N."/>
            <person name="Westbrook M.J."/>
            <person name="Young S.L."/>
            <person name="Kuo A."/>
            <person name="Abedin M."/>
            <person name="Chapman J."/>
            <person name="Fairclough S."/>
            <person name="Hellsten U."/>
            <person name="Isogai Y."/>
            <person name="Letunic I."/>
            <person name="Marr M."/>
            <person name="Pincus D."/>
            <person name="Putnam N."/>
            <person name="Rokas A."/>
            <person name="Wright K.J."/>
            <person name="Zuzow R."/>
            <person name="Dirks W."/>
            <person name="Good M."/>
            <person name="Goodstein D."/>
            <person name="Lemons D."/>
            <person name="Li W."/>
            <person name="Lyons J.B."/>
            <person name="Morris A."/>
            <person name="Nichols S."/>
            <person name="Richter D.J."/>
            <person name="Salamov A."/>
            <person name="Bork P."/>
            <person name="Lim W.A."/>
            <person name="Manning G."/>
            <person name="Miller W.T."/>
            <person name="McGinnis W."/>
            <person name="Shapiro H."/>
            <person name="Tjian R."/>
            <person name="Grigoriev I.V."/>
            <person name="Rokhsar D."/>
        </authorList>
    </citation>
    <scope>NUCLEOTIDE SEQUENCE [LARGE SCALE GENOMIC DNA]</scope>
    <source>
        <strain evidence="5">MX1 / ATCC 50154</strain>
    </source>
</reference>
<feature type="compositionally biased region" description="Basic residues" evidence="2">
    <location>
        <begin position="615"/>
        <end position="624"/>
    </location>
</feature>
<dbReference type="GeneID" id="5895278"/>
<feature type="region of interest" description="Disordered" evidence="2">
    <location>
        <begin position="578"/>
        <end position="661"/>
    </location>
</feature>
<feature type="coiled-coil region" evidence="1">
    <location>
        <begin position="274"/>
        <end position="368"/>
    </location>
</feature>
<feature type="compositionally biased region" description="Basic and acidic residues" evidence="2">
    <location>
        <begin position="734"/>
        <end position="749"/>
    </location>
</feature>
<feature type="region of interest" description="Disordered" evidence="2">
    <location>
        <begin position="722"/>
        <end position="767"/>
    </location>
</feature>